<organism evidence="2 3">
    <name type="scientific">Salmo trutta</name>
    <name type="common">Brown trout</name>
    <dbReference type="NCBI Taxonomy" id="8032"/>
    <lineage>
        <taxon>Eukaryota</taxon>
        <taxon>Metazoa</taxon>
        <taxon>Chordata</taxon>
        <taxon>Craniata</taxon>
        <taxon>Vertebrata</taxon>
        <taxon>Euteleostomi</taxon>
        <taxon>Actinopterygii</taxon>
        <taxon>Neopterygii</taxon>
        <taxon>Teleostei</taxon>
        <taxon>Protacanthopterygii</taxon>
        <taxon>Salmoniformes</taxon>
        <taxon>Salmonidae</taxon>
        <taxon>Salmoninae</taxon>
        <taxon>Salmo</taxon>
    </lineage>
</organism>
<keyword evidence="1" id="KW-0812">Transmembrane</keyword>
<reference evidence="2" key="1">
    <citation type="submission" date="2025-08" db="UniProtKB">
        <authorList>
            <consortium name="Ensembl"/>
        </authorList>
    </citation>
    <scope>IDENTIFICATION</scope>
</reference>
<feature type="transmembrane region" description="Helical" evidence="1">
    <location>
        <begin position="21"/>
        <end position="40"/>
    </location>
</feature>
<dbReference type="AlphaFoldDB" id="A0A674A4S6"/>
<evidence type="ECO:0000313" key="3">
    <source>
        <dbReference type="Proteomes" id="UP000472277"/>
    </source>
</evidence>
<protein>
    <submittedName>
        <fullName evidence="2">Uncharacterized protein</fullName>
    </submittedName>
</protein>
<name>A0A674A4S6_SALTR</name>
<sequence length="47" mass="5303">MTATPPSFQKCLVCCCINYEILLCCVLALLACIPIFWFLFAPPRFTS</sequence>
<dbReference type="Proteomes" id="UP000472277">
    <property type="component" value="Chromosome 20"/>
</dbReference>
<dbReference type="Ensembl" id="ENSSTUT00000056539.1">
    <property type="protein sequence ID" value="ENSSTUP00000054060.1"/>
    <property type="gene ID" value="ENSSTUG00000022925.1"/>
</dbReference>
<evidence type="ECO:0000313" key="2">
    <source>
        <dbReference type="Ensembl" id="ENSSTUP00000054060.1"/>
    </source>
</evidence>
<proteinExistence type="predicted"/>
<keyword evidence="1" id="KW-1133">Transmembrane helix</keyword>
<evidence type="ECO:0000256" key="1">
    <source>
        <dbReference type="SAM" id="Phobius"/>
    </source>
</evidence>
<dbReference type="InParanoid" id="A0A674A4S6"/>
<keyword evidence="3" id="KW-1185">Reference proteome</keyword>
<keyword evidence="1" id="KW-0472">Membrane</keyword>
<accession>A0A674A4S6</accession>
<reference evidence="2" key="2">
    <citation type="submission" date="2025-09" db="UniProtKB">
        <authorList>
            <consortium name="Ensembl"/>
        </authorList>
    </citation>
    <scope>IDENTIFICATION</scope>
</reference>